<accession>A0A5S6Q6K2</accession>
<name>A0A5S6Q6K2_TRIMR</name>
<proteinExistence type="predicted"/>
<evidence type="ECO:0000313" key="1">
    <source>
        <dbReference type="Proteomes" id="UP000046395"/>
    </source>
</evidence>
<dbReference type="WBParaSite" id="TMUE_1000002813.1">
    <property type="protein sequence ID" value="TMUE_1000002813.1"/>
    <property type="gene ID" value="WBGene00298498"/>
</dbReference>
<reference evidence="2" key="1">
    <citation type="submission" date="2019-12" db="UniProtKB">
        <authorList>
            <consortium name="WormBaseParasite"/>
        </authorList>
    </citation>
    <scope>IDENTIFICATION</scope>
</reference>
<dbReference type="AlphaFoldDB" id="A0A5S6Q6K2"/>
<protein>
    <submittedName>
        <fullName evidence="2">Uncharacterized protein</fullName>
    </submittedName>
</protein>
<dbReference type="Proteomes" id="UP000046395">
    <property type="component" value="Unassembled WGS sequence"/>
</dbReference>
<keyword evidence="1" id="KW-1185">Reference proteome</keyword>
<organism evidence="1 2">
    <name type="scientific">Trichuris muris</name>
    <name type="common">Mouse whipworm</name>
    <dbReference type="NCBI Taxonomy" id="70415"/>
    <lineage>
        <taxon>Eukaryota</taxon>
        <taxon>Metazoa</taxon>
        <taxon>Ecdysozoa</taxon>
        <taxon>Nematoda</taxon>
        <taxon>Enoplea</taxon>
        <taxon>Dorylaimia</taxon>
        <taxon>Trichinellida</taxon>
        <taxon>Trichuridae</taxon>
        <taxon>Trichuris</taxon>
    </lineage>
</organism>
<evidence type="ECO:0000313" key="2">
    <source>
        <dbReference type="WBParaSite" id="TMUE_1000002813.1"/>
    </source>
</evidence>
<sequence>MLIARGPRLQVQPPGCCNANPWRSRHASWDPRLPRQGETAWPTPGTAAGTNCYAQVALSSVSATAELNPDTVGELGSIADADVVETLPSSNRLIDEVLAKTAVRMQSKSLNIQRPLAWMKWRGPADVRRSLTENNGPTSMADISRLLRKDSLTVVQPRVVVGFESWKSIFV</sequence>